<feature type="domain" description="Bacterial type II secretion system protein E" evidence="4">
    <location>
        <begin position="406"/>
        <end position="420"/>
    </location>
</feature>
<dbReference type="PANTHER" id="PTHR30258:SF1">
    <property type="entry name" value="PROTEIN TRANSPORT PROTEIN HOFB HOMOLOG"/>
    <property type="match status" value="1"/>
</dbReference>
<protein>
    <submittedName>
        <fullName evidence="5">Type IV pilus assembly protein PilB</fullName>
    </submittedName>
</protein>
<dbReference type="GO" id="GO:0016887">
    <property type="term" value="F:ATP hydrolysis activity"/>
    <property type="evidence" value="ECO:0007669"/>
    <property type="project" value="TreeGrafter"/>
</dbReference>
<evidence type="ECO:0000313" key="6">
    <source>
        <dbReference type="Proteomes" id="UP000254808"/>
    </source>
</evidence>
<keyword evidence="3" id="KW-0067">ATP-binding</keyword>
<dbReference type="InterPro" id="IPR027417">
    <property type="entry name" value="P-loop_NTPase"/>
</dbReference>
<dbReference type="Gene3D" id="3.30.450.90">
    <property type="match status" value="1"/>
</dbReference>
<dbReference type="Pfam" id="PF00437">
    <property type="entry name" value="T2SSE"/>
    <property type="match status" value="1"/>
</dbReference>
<comment type="similarity">
    <text evidence="1">Belongs to the GSP E family.</text>
</comment>
<dbReference type="EMBL" id="CP027806">
    <property type="protein sequence ID" value="AXI99770.1"/>
    <property type="molecule type" value="Genomic_DNA"/>
</dbReference>
<dbReference type="GO" id="GO:0005524">
    <property type="term" value="F:ATP binding"/>
    <property type="evidence" value="ECO:0007669"/>
    <property type="project" value="UniProtKB-KW"/>
</dbReference>
<dbReference type="InterPro" id="IPR001482">
    <property type="entry name" value="T2SS/T4SS_dom"/>
</dbReference>
<dbReference type="OrthoDB" id="9808272at2"/>
<dbReference type="KEGG" id="cprv:CYPRO_0485"/>
<dbReference type="SUPFAM" id="SSF52540">
    <property type="entry name" value="P-loop containing nucleoside triphosphate hydrolases"/>
    <property type="match status" value="1"/>
</dbReference>
<reference evidence="5 6" key="1">
    <citation type="submission" date="2018-03" db="EMBL/GenBank/DDBJ databases">
        <title>Phenotypic and genomic properties of Cyclonatronum proteinivorum gen. nov., sp. nov., a haloalkaliphilic bacteroidete from soda lakes possessing Na+-translocating rhodopsin.</title>
        <authorList>
            <person name="Toshchakov S.V."/>
            <person name="Korzhenkov A."/>
            <person name="Samarov N.I."/>
            <person name="Kublanov I.V."/>
            <person name="Muntyan M.S."/>
            <person name="Sorokin D.Y."/>
        </authorList>
    </citation>
    <scope>NUCLEOTIDE SEQUENCE [LARGE SCALE GENOMIC DNA]</scope>
    <source>
        <strain evidence="5 6">Omega</strain>
    </source>
</reference>
<dbReference type="SUPFAM" id="SSF160246">
    <property type="entry name" value="EspE N-terminal domain-like"/>
    <property type="match status" value="1"/>
</dbReference>
<organism evidence="5 6">
    <name type="scientific">Cyclonatronum proteinivorum</name>
    <dbReference type="NCBI Taxonomy" id="1457365"/>
    <lineage>
        <taxon>Bacteria</taxon>
        <taxon>Pseudomonadati</taxon>
        <taxon>Balneolota</taxon>
        <taxon>Balneolia</taxon>
        <taxon>Balneolales</taxon>
        <taxon>Cyclonatronaceae</taxon>
        <taxon>Cyclonatronum</taxon>
    </lineage>
</organism>
<accession>A0A345UH19</accession>
<dbReference type="Proteomes" id="UP000254808">
    <property type="component" value="Chromosome"/>
</dbReference>
<evidence type="ECO:0000256" key="2">
    <source>
        <dbReference type="ARBA" id="ARBA00022741"/>
    </source>
</evidence>
<keyword evidence="6" id="KW-1185">Reference proteome</keyword>
<dbReference type="PANTHER" id="PTHR30258">
    <property type="entry name" value="TYPE II SECRETION SYSTEM PROTEIN GSPE-RELATED"/>
    <property type="match status" value="1"/>
</dbReference>
<evidence type="ECO:0000259" key="4">
    <source>
        <dbReference type="PROSITE" id="PS00662"/>
    </source>
</evidence>
<dbReference type="AlphaFoldDB" id="A0A345UH19"/>
<dbReference type="InterPro" id="IPR037257">
    <property type="entry name" value="T2SS_E_N_sf"/>
</dbReference>
<gene>
    <name evidence="5" type="ORF">CYPRO_0485</name>
</gene>
<dbReference type="GO" id="GO:0005886">
    <property type="term" value="C:plasma membrane"/>
    <property type="evidence" value="ECO:0007669"/>
    <property type="project" value="TreeGrafter"/>
</dbReference>
<dbReference type="PROSITE" id="PS00662">
    <property type="entry name" value="T2SP_E"/>
    <property type="match status" value="1"/>
</dbReference>
<dbReference type="Gene3D" id="3.40.50.300">
    <property type="entry name" value="P-loop containing nucleotide triphosphate hydrolases"/>
    <property type="match status" value="1"/>
</dbReference>
<dbReference type="CDD" id="cd01129">
    <property type="entry name" value="PulE-GspE-like"/>
    <property type="match status" value="1"/>
</dbReference>
<dbReference type="RefSeq" id="WP_114983107.1">
    <property type="nucleotide sequence ID" value="NZ_CP027806.1"/>
</dbReference>
<sequence>MLAISSIKRKIGDTLLEAGVITEAMLSEAMDVMDREPEHQRRRLPTILIQDFGADEQAVMRQVAVLYAFNEVGLGDTYKSQEQLHRCRHAVNLLPESFISELIAANAVPWYASGNKILIATSDPLERKLTNLTEKLPFRHHEIAYLPSDKLKVVSGQVYELKNEFLELLEEYSSGVDYLDEEEELLTEEQIDAEINQSMLNSLVEGMLVEAVRKDVSDIHVIPVDKSNSNIFFRVDGKLQLWIKQNNIRPEALCAVIKDKTQNVDRFERDMSQDGFIQRMVDGHQIRYRVSIIPMVGADFNRKFESIVIRILDDRKVITDLEKLGLQPNAKKVFVKAISKPSGIVIITGPTGSGKSTTLVAALYAVIDPSVNVLTVEEPVEYLIRGARQLKISDKMSFDLAMRGILRHDPDIVLVGEIRDLKTAEIAIKLANTGHLTFSTLHTNDAPSAVSRLYKMGIEPFLIATSINLVMAQRLIRKLCEVCKRPADKDEPLQEVAKVVGFKEEEIAATTFYEPVGCSRCNKGYKGRMAIYEALFFDKEIKKIIYDSGNNIDEDLIRQTAIRNGMLTLRASGRLRIVNGHTSLAEILAATIDD</sequence>
<evidence type="ECO:0000313" key="5">
    <source>
        <dbReference type="EMBL" id="AXI99770.1"/>
    </source>
</evidence>
<keyword evidence="2" id="KW-0547">Nucleotide-binding</keyword>
<proteinExistence type="inferred from homology"/>
<name>A0A345UH19_9BACT</name>
<evidence type="ECO:0000256" key="3">
    <source>
        <dbReference type="ARBA" id="ARBA00022840"/>
    </source>
</evidence>
<evidence type="ECO:0000256" key="1">
    <source>
        <dbReference type="ARBA" id="ARBA00006611"/>
    </source>
</evidence>